<dbReference type="InterPro" id="IPR015421">
    <property type="entry name" value="PyrdxlP-dep_Trfase_major"/>
</dbReference>
<sequence length="453" mass="49285">MNKMTTDDILTADTHLIQSFANLHALKQDGARTAIVAAEGAHVTDSEGNRMIDGIGGLWCVNVGHGRPEIIDAITEQLKTLDYYSTFYNFTHPAAAALAEKVASLAPGRLNNVYFGNSGSVANDTAVRVLHHYNNLRGKPQKKHILSRMGAYHGSTHMAMALTTPQYAEGWGAVEGLVTHLRAPHKYREAPDLSDEDFLAELEKDMLDAIHRIGADNICAFFAEPIQGAGGVITAPPGYHKRMHEITREHDIAYVADEVVTAWGRLGHMFSSQDVYDYTPDIITTAKGLTSGYQPLSATIISDEIHEVISGPDAMFLHGMTYSGHPAAAAAGLANIAILERENIPERVRTTGKRFESNLRGLIDMNMVGEVRGSHFMIGIEFVKNKDTREEFAADAMIGLAVSRACQERGLIARALGNILILSPTLIMDEPMIDDIGAILRESIETVSDGLGI</sequence>
<proteinExistence type="inferred from homology"/>
<dbReference type="Gene3D" id="3.40.640.10">
    <property type="entry name" value="Type I PLP-dependent aspartate aminotransferase-like (Major domain)"/>
    <property type="match status" value="1"/>
</dbReference>
<evidence type="ECO:0000313" key="6">
    <source>
        <dbReference type="EMBL" id="MDQ2090813.1"/>
    </source>
</evidence>
<dbReference type="RefSeq" id="WP_306736080.1">
    <property type="nucleotide sequence ID" value="NZ_JANHAX010000003.1"/>
</dbReference>
<evidence type="ECO:0000256" key="1">
    <source>
        <dbReference type="ARBA" id="ARBA00008954"/>
    </source>
</evidence>
<dbReference type="InterPro" id="IPR015424">
    <property type="entry name" value="PyrdxlP-dep_Trfase"/>
</dbReference>
<dbReference type="GO" id="GO:0030170">
    <property type="term" value="F:pyridoxal phosphate binding"/>
    <property type="evidence" value="ECO:0007669"/>
    <property type="project" value="InterPro"/>
</dbReference>
<keyword evidence="7" id="KW-1185">Reference proteome</keyword>
<dbReference type="Pfam" id="PF00202">
    <property type="entry name" value="Aminotran_3"/>
    <property type="match status" value="1"/>
</dbReference>
<evidence type="ECO:0000313" key="7">
    <source>
        <dbReference type="Proteomes" id="UP001226762"/>
    </source>
</evidence>
<dbReference type="FunFam" id="3.40.640.10:FF:000014">
    <property type="entry name" value="Adenosylmethionine-8-amino-7-oxononanoate aminotransferase, probable"/>
    <property type="match status" value="1"/>
</dbReference>
<dbReference type="Gene3D" id="3.90.1150.10">
    <property type="entry name" value="Aspartate Aminotransferase, domain 1"/>
    <property type="match status" value="1"/>
</dbReference>
<gene>
    <name evidence="6" type="ORF">NO357_12960</name>
</gene>
<dbReference type="SUPFAM" id="SSF53383">
    <property type="entry name" value="PLP-dependent transferases"/>
    <property type="match status" value="1"/>
</dbReference>
<name>A0AAE4B489_9RHOB</name>
<dbReference type="PIRSF" id="PIRSF000521">
    <property type="entry name" value="Transaminase_4ab_Lys_Orn"/>
    <property type="match status" value="1"/>
</dbReference>
<evidence type="ECO:0000256" key="2">
    <source>
        <dbReference type="ARBA" id="ARBA00022576"/>
    </source>
</evidence>
<dbReference type="InterPro" id="IPR005814">
    <property type="entry name" value="Aminotrans_3"/>
</dbReference>
<keyword evidence="2 6" id="KW-0032">Aminotransferase</keyword>
<dbReference type="GO" id="GO:0008483">
    <property type="term" value="F:transaminase activity"/>
    <property type="evidence" value="ECO:0007669"/>
    <property type="project" value="UniProtKB-KW"/>
</dbReference>
<comment type="similarity">
    <text evidence="1 5">Belongs to the class-III pyridoxal-phosphate-dependent aminotransferase family.</text>
</comment>
<dbReference type="PANTHER" id="PTHR43094">
    <property type="entry name" value="AMINOTRANSFERASE"/>
    <property type="match status" value="1"/>
</dbReference>
<dbReference type="EMBL" id="JANHAX010000003">
    <property type="protein sequence ID" value="MDQ2090813.1"/>
    <property type="molecule type" value="Genomic_DNA"/>
</dbReference>
<keyword evidence="4 5" id="KW-0663">Pyridoxal phosphate</keyword>
<evidence type="ECO:0000256" key="5">
    <source>
        <dbReference type="RuleBase" id="RU003560"/>
    </source>
</evidence>
<dbReference type="PANTHER" id="PTHR43094:SF1">
    <property type="entry name" value="AMINOTRANSFERASE CLASS-III"/>
    <property type="match status" value="1"/>
</dbReference>
<dbReference type="AlphaFoldDB" id="A0AAE4B489"/>
<accession>A0AAE4B489</accession>
<keyword evidence="3" id="KW-0808">Transferase</keyword>
<reference evidence="6" key="1">
    <citation type="submission" date="2022-07" db="EMBL/GenBank/DDBJ databases">
        <authorList>
            <person name="Otstavnykh N."/>
            <person name="Isaeva M."/>
            <person name="Bystritskaya E."/>
        </authorList>
    </citation>
    <scope>NUCLEOTIDE SEQUENCE</scope>
    <source>
        <strain evidence="6">KCTC 52189</strain>
    </source>
</reference>
<protein>
    <submittedName>
        <fullName evidence="6">Aminotransferase class III-fold pyridoxal phosphate-dependent enzyme</fullName>
    </submittedName>
</protein>
<reference evidence="6" key="2">
    <citation type="submission" date="2023-02" db="EMBL/GenBank/DDBJ databases">
        <title>'Rhodoalgimonas zhirmunskyi' gen. nov., isolated from a red alga.</title>
        <authorList>
            <person name="Nedashkovskaya O.I."/>
            <person name="Otstavnykh N.Y."/>
            <person name="Bystritskaya E.P."/>
            <person name="Balabanova L.A."/>
            <person name="Isaeva M.P."/>
        </authorList>
    </citation>
    <scope>NUCLEOTIDE SEQUENCE</scope>
    <source>
        <strain evidence="6">KCTC 52189</strain>
    </source>
</reference>
<comment type="caution">
    <text evidence="6">The sequence shown here is derived from an EMBL/GenBank/DDBJ whole genome shotgun (WGS) entry which is preliminary data.</text>
</comment>
<evidence type="ECO:0000256" key="3">
    <source>
        <dbReference type="ARBA" id="ARBA00022679"/>
    </source>
</evidence>
<dbReference type="Proteomes" id="UP001226762">
    <property type="component" value="Unassembled WGS sequence"/>
</dbReference>
<dbReference type="InterPro" id="IPR015422">
    <property type="entry name" value="PyrdxlP-dep_Trfase_small"/>
</dbReference>
<organism evidence="6 7">
    <name type="scientific">Marimonas arenosa</name>
    <dbReference type="NCBI Taxonomy" id="1795305"/>
    <lineage>
        <taxon>Bacteria</taxon>
        <taxon>Pseudomonadati</taxon>
        <taxon>Pseudomonadota</taxon>
        <taxon>Alphaproteobacteria</taxon>
        <taxon>Rhodobacterales</taxon>
        <taxon>Paracoccaceae</taxon>
        <taxon>Marimonas</taxon>
    </lineage>
</organism>
<evidence type="ECO:0000256" key="4">
    <source>
        <dbReference type="ARBA" id="ARBA00022898"/>
    </source>
</evidence>
<dbReference type="CDD" id="cd00610">
    <property type="entry name" value="OAT_like"/>
    <property type="match status" value="1"/>
</dbReference>